<feature type="chain" id="PRO_5046667341" evidence="1">
    <location>
        <begin position="20"/>
        <end position="246"/>
    </location>
</feature>
<protein>
    <submittedName>
        <fullName evidence="2">ABC-type amino acid transport substrate-binding protein</fullName>
    </submittedName>
</protein>
<name>A0ABU1W4J2_9GAMM</name>
<organism evidence="2 3">
    <name type="scientific">Rheinheimera soli</name>
    <dbReference type="NCBI Taxonomy" id="443616"/>
    <lineage>
        <taxon>Bacteria</taxon>
        <taxon>Pseudomonadati</taxon>
        <taxon>Pseudomonadota</taxon>
        <taxon>Gammaproteobacteria</taxon>
        <taxon>Chromatiales</taxon>
        <taxon>Chromatiaceae</taxon>
        <taxon>Rheinheimera</taxon>
    </lineage>
</organism>
<accession>A0ABU1W4J2</accession>
<evidence type="ECO:0000313" key="2">
    <source>
        <dbReference type="EMBL" id="MDR7122874.1"/>
    </source>
</evidence>
<dbReference type="SUPFAM" id="SSF53850">
    <property type="entry name" value="Periplasmic binding protein-like II"/>
    <property type="match status" value="1"/>
</dbReference>
<evidence type="ECO:0000256" key="1">
    <source>
        <dbReference type="SAM" id="SignalP"/>
    </source>
</evidence>
<dbReference type="Proteomes" id="UP001257909">
    <property type="component" value="Unassembled WGS sequence"/>
</dbReference>
<sequence>MRPWLLIISIFCSAGFATAAEKTTYTLGTHNISYKPHYDFNTPETDSFAEALLQLFATHQHIQFKIVNLPGKRLNLEDEVDFIYPDNPLWRQARQHQPELFFSQSAVHILGTTMVPVLRQHLPLNKVKSIAVPRGFTPDHLLKVQPAYDFKLVETPDAESALKMVLMGRVDAADVELNVANFLLEQMQQAGTLVPGTALPFSPVSFHLSSARHPELIQAFDRFLHSHNQQIKQLKQHYKLQESLTD</sequence>
<proteinExistence type="predicted"/>
<dbReference type="RefSeq" id="WP_310281468.1">
    <property type="nucleotide sequence ID" value="NZ_JAVDWR010000023.1"/>
</dbReference>
<reference evidence="2 3" key="1">
    <citation type="submission" date="2023-07" db="EMBL/GenBank/DDBJ databases">
        <title>Sorghum-associated microbial communities from plants grown in Nebraska, USA.</title>
        <authorList>
            <person name="Schachtman D."/>
        </authorList>
    </citation>
    <scope>NUCLEOTIDE SEQUENCE [LARGE SCALE GENOMIC DNA]</scope>
    <source>
        <strain evidence="2 3">4138</strain>
    </source>
</reference>
<feature type="signal peptide" evidence="1">
    <location>
        <begin position="1"/>
        <end position="19"/>
    </location>
</feature>
<dbReference type="EMBL" id="JAVDWR010000023">
    <property type="protein sequence ID" value="MDR7122874.1"/>
    <property type="molecule type" value="Genomic_DNA"/>
</dbReference>
<keyword evidence="1" id="KW-0732">Signal</keyword>
<evidence type="ECO:0000313" key="3">
    <source>
        <dbReference type="Proteomes" id="UP001257909"/>
    </source>
</evidence>
<dbReference type="Gene3D" id="3.40.190.10">
    <property type="entry name" value="Periplasmic binding protein-like II"/>
    <property type="match status" value="2"/>
</dbReference>
<keyword evidence="3" id="KW-1185">Reference proteome</keyword>
<gene>
    <name evidence="2" type="ORF">J2W69_003852</name>
</gene>
<comment type="caution">
    <text evidence="2">The sequence shown here is derived from an EMBL/GenBank/DDBJ whole genome shotgun (WGS) entry which is preliminary data.</text>
</comment>